<evidence type="ECO:0000313" key="1">
    <source>
        <dbReference type="EMBL" id="QOY38722.2"/>
    </source>
</evidence>
<accession>A0A7S7RE74</accession>
<sequence length="1482" mass="174785">MNLFTALKGMKKMPAISKIRLINVQYEEGNKRYNDELFLFDGHNGAILLENGGGKTVLIHTAIQAILPHVDFADRKIKSTLVIENAPAHIAIEWITNDQPRRYLVTAVSLFMTKHGLDSFRYVYEYGANDPNGIEGIPFTREGKDGKRTAERGEIQDYFSSMKERSFHARTFNTIKEYKSFLEEQYHIISSEWESIVKINSSEGGVEAFFDECKSTNQLFDRLLIPTVESSITGHDQKMFADMFEKQHASFKNYKKLKETIEENKKIQFELEGYVDAFEKLDILQKEYLKTKQMAKGLWNEIIKQKNNYKNEHKASLGMLEEWKTSDDIQRLKKSSYDILVEETILNRLEENYLRSLAELEKKEDALNRHRIDYYSIKLADKKRDTKEQEDRLKHVDNEISLLDQDDELINFQEELEKTKQELLGFFLTEIEKFEKEIQELNFELNPINAQIEQGTLSRDELLEQQRQLAETLLVAKARIENRLKDMEGLKQYLLSNPEQEDVKVELQKWNERYQFLDDEVIRLQQENKQFSNEVIAVEKLREELQDEFSEVEKSRQELSFQLSEIKNAQTNVIIRLSSIRPQWASLENVYLHEETIKKRLAEQMEKLQKERETLLYKERLGYRFVDDHRNQQLFFSDSFLEQQLSALKNQVDYLVTGVEYLQTISEEEREKKKSYPLWPVTLVTTNKSKQHVLEKLKQLSEHLQFPISVLTTEEALSVVDNIKETWISPRFWKQNLDVSSFKEWQQQIVSQAQELTKLREQKEAEVQLWHDVTNLFLRFLESYPYQEVTDLRERFAKVTNQGEDLSTTIERKKTLINEIRAKIQMTTTTRANLLDEQQGLGGMIEKGMSYLQYGKEVEDERKKVEKTNVQLQQVEKALSGVERELRHFTEEKQHLSERVNNLTNEIQFMKRDDLYQELHSFTPIYTTDTKKNILDKIRNIEFKIREITVSHGELLEKRKGIIVLLERLNNEMDELRKEHSYLDETREFPGDGLQLLQTLSDKIMFLSSGVKKIENDVSRNSSQKDTQKGKYEKQLEQFSKDFPQKEIYQFSQSLDEIKQELGSKEEELLERKAYLDQELARLTKELQNLEESERGLDRFDEGHHFLAPDIVAEDLHSASLLDFSYNRKSFVKRMTDELTSEKQIVEIEKKEVERAKRKFRDFCSNHISDIKLQQMAAIGVEVKQTYQDINEFKKNMIIRIEKISNYANEHIRKSDEDLQLYINQIHTHLLTVVDGLKQIPKKTRVKVEDDWKQIFSFAIPEWQEEVGKMRIRDYIEWILGQLESDRFKTNEGSTDDGKVRKEIEMWLQSKQLLQIVLSNEVMKVNCRKVTNDNKVSTRSYSWEQSNVWSGGEKWSKNMTLFLGILNYVAEKKQHLEVNMKRHRAVILDNPFGKASSEHVLSPVFFVAEQLGFQIIALTAHAEGKFLQDYFPVIYSCRLRASIDANKKVMTKEKWLHHAYFQDHEPKTIERLGESEQLALFE</sequence>
<dbReference type="PANTHER" id="PTHR23159:SF31">
    <property type="entry name" value="CENTROSOME-ASSOCIATED PROTEIN CEP250 ISOFORM X1"/>
    <property type="match status" value="1"/>
</dbReference>
<reference evidence="1 2" key="2">
    <citation type="journal article" date="2019" name="Int. J. Syst. Evol. Microbiol.">
        <title>Anaerobacillus isosaccharinicus sp. nov., an alkaliphilic bacterium which degrades isosaccharinic acid.</title>
        <authorList>
            <person name="Bassil N.M."/>
            <person name="Lloyd J.R."/>
        </authorList>
    </citation>
    <scope>NUCLEOTIDE SEQUENCE [LARGE SCALE GENOMIC DNA]</scope>
    <source>
        <strain evidence="1 2">NB2006</strain>
    </source>
</reference>
<dbReference type="KEGG" id="aia:AWH56_022375"/>
<organism evidence="1 2">
    <name type="scientific">Anaerobacillus isosaccharinicus</name>
    <dbReference type="NCBI Taxonomy" id="1532552"/>
    <lineage>
        <taxon>Bacteria</taxon>
        <taxon>Bacillati</taxon>
        <taxon>Bacillota</taxon>
        <taxon>Bacilli</taxon>
        <taxon>Bacillales</taxon>
        <taxon>Bacillaceae</taxon>
        <taxon>Anaerobacillus</taxon>
    </lineage>
</organism>
<dbReference type="OrthoDB" id="9815057at2"/>
<name>A0A7S7RE74_9BACI</name>
<dbReference type="EMBL" id="CP063356">
    <property type="protein sequence ID" value="QOY38722.2"/>
    <property type="molecule type" value="Genomic_DNA"/>
</dbReference>
<gene>
    <name evidence="1" type="ORF">AWH56_022375</name>
</gene>
<keyword evidence="2" id="KW-1185">Reference proteome</keyword>
<reference evidence="1 2" key="1">
    <citation type="journal article" date="2017" name="Genome Announc.">
        <title>Draft Genome Sequences of Four Alkaliphilic Bacteria Belonging to the Anaerobacillus Genus.</title>
        <authorList>
            <person name="Bassil N.M."/>
            <person name="Lloyd J.R."/>
        </authorList>
    </citation>
    <scope>NUCLEOTIDE SEQUENCE [LARGE SCALE GENOMIC DNA]</scope>
    <source>
        <strain evidence="1 2">NB2006</strain>
    </source>
</reference>
<dbReference type="Proteomes" id="UP000180175">
    <property type="component" value="Chromosome"/>
</dbReference>
<proteinExistence type="predicted"/>
<protein>
    <submittedName>
        <fullName evidence="1">Uncharacterized protein</fullName>
    </submittedName>
</protein>
<evidence type="ECO:0000313" key="2">
    <source>
        <dbReference type="Proteomes" id="UP000180175"/>
    </source>
</evidence>
<dbReference type="PANTHER" id="PTHR23159">
    <property type="entry name" value="CENTROSOMAL PROTEIN 2"/>
    <property type="match status" value="1"/>
</dbReference>